<dbReference type="EMBL" id="BOSE01000017">
    <property type="protein sequence ID" value="GIP19638.1"/>
    <property type="molecule type" value="Genomic_DNA"/>
</dbReference>
<evidence type="ECO:0000259" key="4">
    <source>
        <dbReference type="Pfam" id="PF13490"/>
    </source>
</evidence>
<proteinExistence type="inferred from homology"/>
<dbReference type="Gene3D" id="1.10.10.1320">
    <property type="entry name" value="Anti-sigma factor, zinc-finger domain"/>
    <property type="match status" value="1"/>
</dbReference>
<protein>
    <recommendedName>
        <fullName evidence="2">Anti-sigma-W factor RsiW</fullName>
    </recommendedName>
</protein>
<evidence type="ECO:0000256" key="3">
    <source>
        <dbReference type="SAM" id="Phobius"/>
    </source>
</evidence>
<sequence length="268" mass="30478">MTKVPCSVVQDLLPLYVDDACSEQSRQLVEEHLQTCDDCREQLATMKVTLLPQVDEAQMQDIQVIQSLAKAWHKTRLFAWIKGIVAATVSFAAIIALYMVLAEWKIVAVPAQNFEVSQVYQLSDGSISYRLKATDGYELSVMKQTYDEQGNAYVQGYRPLIKKKAKLEYGLHNFLHRIDLNTIGIIDVSLLDLNNEHLNNSIPFDITGTNSLFKQSGSELKAVYYGTEENSILIWKQGMELPMASEELERYWFDDEQTEKQIPGEQAD</sequence>
<keyword evidence="3" id="KW-1133">Transmembrane helix</keyword>
<dbReference type="InterPro" id="IPR027383">
    <property type="entry name" value="Znf_put"/>
</dbReference>
<comment type="caution">
    <text evidence="5">The sequence shown here is derived from an EMBL/GenBank/DDBJ whole genome shotgun (WGS) entry which is preliminary data.</text>
</comment>
<dbReference type="Pfam" id="PF13490">
    <property type="entry name" value="zf-HC2"/>
    <property type="match status" value="1"/>
</dbReference>
<reference evidence="5" key="1">
    <citation type="submission" date="2021-03" db="EMBL/GenBank/DDBJ databases">
        <title>Antimicrobial resistance genes in bacteria isolated from Japanese honey, and their potential for conferring macrolide and lincosamide resistance in the American foulbrood pathogen Paenibacillus larvae.</title>
        <authorList>
            <person name="Okamoto M."/>
            <person name="Kumagai M."/>
            <person name="Kanamori H."/>
            <person name="Takamatsu D."/>
        </authorList>
    </citation>
    <scope>NUCLEOTIDE SEQUENCE</scope>
    <source>
        <strain evidence="5">J40TS1</strain>
    </source>
</reference>
<keyword evidence="6" id="KW-1185">Reference proteome</keyword>
<feature type="transmembrane region" description="Helical" evidence="3">
    <location>
        <begin position="77"/>
        <end position="101"/>
    </location>
</feature>
<evidence type="ECO:0000313" key="5">
    <source>
        <dbReference type="EMBL" id="GIP19638.1"/>
    </source>
</evidence>
<keyword evidence="3" id="KW-0812">Transmembrane</keyword>
<accession>A0A919YZM6</accession>
<keyword evidence="3" id="KW-0472">Membrane</keyword>
<comment type="similarity">
    <text evidence="1">Belongs to the zinc-associated anti-sigma factor (ZAS) superfamily. Anti-sigma-W factor family.</text>
</comment>
<name>A0A919YZM6_9BACL</name>
<feature type="domain" description="Putative zinc-finger" evidence="4">
    <location>
        <begin position="6"/>
        <end position="40"/>
    </location>
</feature>
<dbReference type="InterPro" id="IPR041916">
    <property type="entry name" value="Anti_sigma_zinc_sf"/>
</dbReference>
<organism evidence="5 6">
    <name type="scientific">Paenibacillus montaniterrae</name>
    <dbReference type="NCBI Taxonomy" id="429341"/>
    <lineage>
        <taxon>Bacteria</taxon>
        <taxon>Bacillati</taxon>
        <taxon>Bacillota</taxon>
        <taxon>Bacilli</taxon>
        <taxon>Bacillales</taxon>
        <taxon>Paenibacillaceae</taxon>
        <taxon>Paenibacillus</taxon>
    </lineage>
</organism>
<gene>
    <name evidence="5" type="ORF">J40TS1_52800</name>
</gene>
<evidence type="ECO:0000256" key="2">
    <source>
        <dbReference type="ARBA" id="ARBA00024438"/>
    </source>
</evidence>
<dbReference type="AlphaFoldDB" id="A0A919YZM6"/>
<dbReference type="Proteomes" id="UP000683139">
    <property type="component" value="Unassembled WGS sequence"/>
</dbReference>
<evidence type="ECO:0000256" key="1">
    <source>
        <dbReference type="ARBA" id="ARBA00024353"/>
    </source>
</evidence>
<evidence type="ECO:0000313" key="6">
    <source>
        <dbReference type="Proteomes" id="UP000683139"/>
    </source>
</evidence>